<evidence type="ECO:0000313" key="7">
    <source>
        <dbReference type="EMBL" id="RDU69691.1"/>
    </source>
</evidence>
<dbReference type="InterPro" id="IPR011079">
    <property type="entry name" value="Ala_racemase_C"/>
</dbReference>
<keyword evidence="2 4" id="KW-0663">Pyridoxal phosphate</keyword>
<dbReference type="InterPro" id="IPR001608">
    <property type="entry name" value="Ala_racemase_N"/>
</dbReference>
<proteinExistence type="predicted"/>
<evidence type="ECO:0000256" key="2">
    <source>
        <dbReference type="ARBA" id="ARBA00022898"/>
    </source>
</evidence>
<dbReference type="InterPro" id="IPR020622">
    <property type="entry name" value="Ala_racemase_pyridoxalP-BS"/>
</dbReference>
<evidence type="ECO:0000256" key="3">
    <source>
        <dbReference type="ARBA" id="ARBA00023235"/>
    </source>
</evidence>
<gene>
    <name evidence="7" type="ORF">CQA62_03335</name>
</gene>
<accession>A0A3D8IYQ3</accession>
<keyword evidence="8" id="KW-1185">Reference proteome</keyword>
<dbReference type="SUPFAM" id="SSF51419">
    <property type="entry name" value="PLP-binding barrel"/>
    <property type="match status" value="1"/>
</dbReference>
<dbReference type="Gene3D" id="2.40.37.10">
    <property type="entry name" value="Lyase, Ornithine Decarboxylase, Chain A, domain 1"/>
    <property type="match status" value="1"/>
</dbReference>
<comment type="caution">
    <text evidence="7">The sequence shown here is derived from an EMBL/GenBank/DDBJ whole genome shotgun (WGS) entry which is preliminary data.</text>
</comment>
<evidence type="ECO:0000313" key="8">
    <source>
        <dbReference type="Proteomes" id="UP000257067"/>
    </source>
</evidence>
<evidence type="ECO:0000259" key="6">
    <source>
        <dbReference type="SMART" id="SM01005"/>
    </source>
</evidence>
<sequence length="340" mass="38810">MAEVLINSQYFKHNLNLISKHLFNRQTLALVLKDNAYGHGLREIASLARENGIESVFVKNEFEALQIKNDFKHITAFYGSISHDSPNNIYQSVQTLTTLKNLSTNRGFELEINCGMNRNGIHPTQLKDAFAIIAKRNLKLIGVFSHNGFSDEGGECMKMQEDTSLEVQRQVLDLCSFYSLPTPRFHFHNSSGTFRKKNIQELVRIGIAGYGYLCANHPLCAELKPIASLWADKICSHQLKKGERIGYGGVWQMPNDGVVSSYDLGYGDGLFRISEYTKKKLYCAEGEQILPRMSMDCFSTISQKERICLFRDVREWAEIFETIPYEILTKLSPFIKRRIV</sequence>
<dbReference type="OrthoDB" id="9813814at2"/>
<evidence type="ECO:0000256" key="5">
    <source>
        <dbReference type="PIRSR" id="PIRSR600821-52"/>
    </source>
</evidence>
<dbReference type="GO" id="GO:0005829">
    <property type="term" value="C:cytosol"/>
    <property type="evidence" value="ECO:0007669"/>
    <property type="project" value="TreeGrafter"/>
</dbReference>
<dbReference type="Gene3D" id="3.20.20.10">
    <property type="entry name" value="Alanine racemase"/>
    <property type="match status" value="1"/>
</dbReference>
<dbReference type="PANTHER" id="PTHR30511:SF0">
    <property type="entry name" value="ALANINE RACEMASE, CATABOLIC-RELATED"/>
    <property type="match status" value="1"/>
</dbReference>
<dbReference type="NCBIfam" id="NF000791">
    <property type="entry name" value="PRK00053.2-2"/>
    <property type="match status" value="1"/>
</dbReference>
<protein>
    <submittedName>
        <fullName evidence="7">Alanine racemase</fullName>
    </submittedName>
</protein>
<dbReference type="GO" id="GO:0030632">
    <property type="term" value="P:D-alanine biosynthetic process"/>
    <property type="evidence" value="ECO:0007669"/>
    <property type="project" value="TreeGrafter"/>
</dbReference>
<organism evidence="7 8">
    <name type="scientific">Helicobacter cholecystus</name>
    <dbReference type="NCBI Taxonomy" id="45498"/>
    <lineage>
        <taxon>Bacteria</taxon>
        <taxon>Pseudomonadati</taxon>
        <taxon>Campylobacterota</taxon>
        <taxon>Epsilonproteobacteria</taxon>
        <taxon>Campylobacterales</taxon>
        <taxon>Helicobacteraceae</taxon>
        <taxon>Helicobacter</taxon>
    </lineage>
</organism>
<feature type="domain" description="Alanine racemase C-terminal" evidence="6">
    <location>
        <begin position="226"/>
        <end position="340"/>
    </location>
</feature>
<dbReference type="InterPro" id="IPR009006">
    <property type="entry name" value="Ala_racemase/Decarboxylase_C"/>
</dbReference>
<evidence type="ECO:0000256" key="4">
    <source>
        <dbReference type="PIRSR" id="PIRSR600821-50"/>
    </source>
</evidence>
<dbReference type="GO" id="GO:0009252">
    <property type="term" value="P:peptidoglycan biosynthetic process"/>
    <property type="evidence" value="ECO:0007669"/>
    <property type="project" value="TreeGrafter"/>
</dbReference>
<feature type="binding site" evidence="5">
    <location>
        <position position="118"/>
    </location>
    <ligand>
        <name>substrate</name>
    </ligand>
</feature>
<keyword evidence="3" id="KW-0413">Isomerase</keyword>
<feature type="binding site" evidence="5">
    <location>
        <position position="295"/>
    </location>
    <ligand>
        <name>substrate</name>
    </ligand>
</feature>
<dbReference type="RefSeq" id="WP_104724230.1">
    <property type="nucleotide sequence ID" value="NZ_FZNE01000003.1"/>
</dbReference>
<dbReference type="Pfam" id="PF00842">
    <property type="entry name" value="Ala_racemase_C"/>
    <property type="match status" value="1"/>
</dbReference>
<dbReference type="PANTHER" id="PTHR30511">
    <property type="entry name" value="ALANINE RACEMASE"/>
    <property type="match status" value="1"/>
</dbReference>
<name>A0A3D8IYQ3_9HELI</name>
<dbReference type="InterPro" id="IPR029066">
    <property type="entry name" value="PLP-binding_barrel"/>
</dbReference>
<dbReference type="InterPro" id="IPR000821">
    <property type="entry name" value="Ala_racemase"/>
</dbReference>
<dbReference type="PRINTS" id="PR00992">
    <property type="entry name" value="ALARACEMASE"/>
</dbReference>
<dbReference type="GO" id="GO:0030170">
    <property type="term" value="F:pyridoxal phosphate binding"/>
    <property type="evidence" value="ECO:0007669"/>
    <property type="project" value="TreeGrafter"/>
</dbReference>
<reference evidence="7 8" key="1">
    <citation type="submission" date="2018-04" db="EMBL/GenBank/DDBJ databases">
        <title>Novel Campyloabacter and Helicobacter Species and Strains.</title>
        <authorList>
            <person name="Mannion A.J."/>
            <person name="Shen Z."/>
            <person name="Fox J.G."/>
        </authorList>
    </citation>
    <scope>NUCLEOTIDE SEQUENCE [LARGE SCALE GENOMIC DNA]</scope>
    <source>
        <strain evidence="7 8">ATCC 700242</strain>
    </source>
</reference>
<evidence type="ECO:0000256" key="1">
    <source>
        <dbReference type="ARBA" id="ARBA00001933"/>
    </source>
</evidence>
<dbReference type="EMBL" id="NXLU01000002">
    <property type="protein sequence ID" value="RDU69691.1"/>
    <property type="molecule type" value="Genomic_DNA"/>
</dbReference>
<feature type="modified residue" description="N6-(pyridoxal phosphate)lysine" evidence="4">
    <location>
        <position position="33"/>
    </location>
</feature>
<dbReference type="Pfam" id="PF01168">
    <property type="entry name" value="Ala_racemase_N"/>
    <property type="match status" value="1"/>
</dbReference>
<dbReference type="AlphaFoldDB" id="A0A3D8IYQ3"/>
<dbReference type="SUPFAM" id="SSF50621">
    <property type="entry name" value="Alanine racemase C-terminal domain-like"/>
    <property type="match status" value="1"/>
</dbReference>
<dbReference type="PROSITE" id="PS00395">
    <property type="entry name" value="ALANINE_RACEMASE"/>
    <property type="match status" value="1"/>
</dbReference>
<dbReference type="SMART" id="SM01005">
    <property type="entry name" value="Ala_racemase_C"/>
    <property type="match status" value="1"/>
</dbReference>
<dbReference type="GO" id="GO:0008784">
    <property type="term" value="F:alanine racemase activity"/>
    <property type="evidence" value="ECO:0007669"/>
    <property type="project" value="InterPro"/>
</dbReference>
<comment type="cofactor">
    <cofactor evidence="1 4">
        <name>pyridoxal 5'-phosphate</name>
        <dbReference type="ChEBI" id="CHEBI:597326"/>
    </cofactor>
</comment>
<dbReference type="Proteomes" id="UP000257067">
    <property type="component" value="Unassembled WGS sequence"/>
</dbReference>